<dbReference type="InterPro" id="IPR033133">
    <property type="entry name" value="PUM-HD"/>
</dbReference>
<reference evidence="5" key="1">
    <citation type="submission" date="2023-08" db="EMBL/GenBank/DDBJ databases">
        <authorList>
            <person name="Audoor S."/>
            <person name="Bilcke G."/>
        </authorList>
    </citation>
    <scope>NUCLEOTIDE SEQUENCE</scope>
</reference>
<feature type="compositionally biased region" description="Polar residues" evidence="3">
    <location>
        <begin position="51"/>
        <end position="62"/>
    </location>
</feature>
<dbReference type="PANTHER" id="PTHR12537">
    <property type="entry name" value="RNA BINDING PROTEIN PUMILIO-RELATED"/>
    <property type="match status" value="1"/>
</dbReference>
<dbReference type="Gene3D" id="1.25.10.10">
    <property type="entry name" value="Leucine-rich Repeat Variant"/>
    <property type="match status" value="1"/>
</dbReference>
<dbReference type="SMART" id="SM00025">
    <property type="entry name" value="Pumilio"/>
    <property type="match status" value="8"/>
</dbReference>
<keyword evidence="6" id="KW-1185">Reference proteome</keyword>
<dbReference type="GO" id="GO:0003729">
    <property type="term" value="F:mRNA binding"/>
    <property type="evidence" value="ECO:0007669"/>
    <property type="project" value="TreeGrafter"/>
</dbReference>
<comment type="caution">
    <text evidence="5">The sequence shown here is derived from an EMBL/GenBank/DDBJ whole genome shotgun (WGS) entry which is preliminary data.</text>
</comment>
<feature type="repeat" description="Pumilio" evidence="2">
    <location>
        <begin position="551"/>
        <end position="586"/>
    </location>
</feature>
<dbReference type="GO" id="GO:0010608">
    <property type="term" value="P:post-transcriptional regulation of gene expression"/>
    <property type="evidence" value="ECO:0007669"/>
    <property type="project" value="TreeGrafter"/>
</dbReference>
<feature type="repeat" description="Pumilio" evidence="2">
    <location>
        <begin position="786"/>
        <end position="821"/>
    </location>
</feature>
<evidence type="ECO:0000256" key="2">
    <source>
        <dbReference type="PROSITE-ProRule" id="PRU00317"/>
    </source>
</evidence>
<dbReference type="AlphaFoldDB" id="A0AAD2G3J8"/>
<feature type="region of interest" description="Disordered" evidence="3">
    <location>
        <begin position="475"/>
        <end position="526"/>
    </location>
</feature>
<dbReference type="GO" id="GO:0005737">
    <property type="term" value="C:cytoplasm"/>
    <property type="evidence" value="ECO:0007669"/>
    <property type="project" value="TreeGrafter"/>
</dbReference>
<feature type="region of interest" description="Disordered" evidence="3">
    <location>
        <begin position="166"/>
        <end position="195"/>
    </location>
</feature>
<feature type="repeat" description="Pumilio" evidence="2">
    <location>
        <begin position="713"/>
        <end position="748"/>
    </location>
</feature>
<evidence type="ECO:0000259" key="4">
    <source>
        <dbReference type="PROSITE" id="PS50303"/>
    </source>
</evidence>
<dbReference type="InterPro" id="IPR033712">
    <property type="entry name" value="Pumilio_RNA-bd"/>
</dbReference>
<feature type="region of interest" description="Disordered" evidence="3">
    <location>
        <begin position="115"/>
        <end position="145"/>
    </location>
</feature>
<gene>
    <name evidence="5" type="ORF">CYCCA115_LOCUS18976</name>
</gene>
<dbReference type="EMBL" id="CAKOGP040002080">
    <property type="protein sequence ID" value="CAJ1960973.1"/>
    <property type="molecule type" value="Genomic_DNA"/>
</dbReference>
<feature type="region of interest" description="Disordered" evidence="3">
    <location>
        <begin position="207"/>
        <end position="229"/>
    </location>
</feature>
<dbReference type="PROSITE" id="PS50303">
    <property type="entry name" value="PUM_HD"/>
    <property type="match status" value="1"/>
</dbReference>
<evidence type="ECO:0000256" key="1">
    <source>
        <dbReference type="ARBA" id="ARBA00022737"/>
    </source>
</evidence>
<dbReference type="Pfam" id="PF00806">
    <property type="entry name" value="PUF"/>
    <property type="match status" value="8"/>
</dbReference>
<feature type="repeat" description="Pumilio" evidence="2">
    <location>
        <begin position="587"/>
        <end position="622"/>
    </location>
</feature>
<proteinExistence type="predicted"/>
<feature type="domain" description="PUM-HD" evidence="4">
    <location>
        <begin position="530"/>
        <end position="899"/>
    </location>
</feature>
<evidence type="ECO:0000313" key="6">
    <source>
        <dbReference type="Proteomes" id="UP001295423"/>
    </source>
</evidence>
<dbReference type="PANTHER" id="PTHR12537:SF12">
    <property type="entry name" value="MATERNAL PROTEIN PUMILIO"/>
    <property type="match status" value="1"/>
</dbReference>
<protein>
    <recommendedName>
        <fullName evidence="4">PUM-HD domain-containing protein</fullName>
    </recommendedName>
</protein>
<feature type="region of interest" description="Disordered" evidence="3">
    <location>
        <begin position="84"/>
        <end position="103"/>
    </location>
</feature>
<feature type="repeat" description="Pumilio" evidence="2">
    <location>
        <begin position="623"/>
        <end position="658"/>
    </location>
</feature>
<evidence type="ECO:0000256" key="3">
    <source>
        <dbReference type="SAM" id="MobiDB-lite"/>
    </source>
</evidence>
<dbReference type="SUPFAM" id="SSF48371">
    <property type="entry name" value="ARM repeat"/>
    <property type="match status" value="1"/>
</dbReference>
<evidence type="ECO:0000313" key="5">
    <source>
        <dbReference type="EMBL" id="CAJ1960973.1"/>
    </source>
</evidence>
<dbReference type="CDD" id="cd07920">
    <property type="entry name" value="Pumilio"/>
    <property type="match status" value="1"/>
</dbReference>
<feature type="repeat" description="Pumilio" evidence="2">
    <location>
        <begin position="838"/>
        <end position="875"/>
    </location>
</feature>
<accession>A0AAD2G3J8</accession>
<dbReference type="Proteomes" id="UP001295423">
    <property type="component" value="Unassembled WGS sequence"/>
</dbReference>
<feature type="repeat" description="Pumilio" evidence="2">
    <location>
        <begin position="749"/>
        <end position="784"/>
    </location>
</feature>
<dbReference type="InterPro" id="IPR011989">
    <property type="entry name" value="ARM-like"/>
</dbReference>
<keyword evidence="1" id="KW-0677">Repeat</keyword>
<dbReference type="InterPro" id="IPR016024">
    <property type="entry name" value="ARM-type_fold"/>
</dbReference>
<feature type="repeat" description="Pumilio" evidence="2">
    <location>
        <begin position="659"/>
        <end position="694"/>
    </location>
</feature>
<feature type="region of interest" description="Disordered" evidence="3">
    <location>
        <begin position="243"/>
        <end position="284"/>
    </location>
</feature>
<organism evidence="5 6">
    <name type="scientific">Cylindrotheca closterium</name>
    <dbReference type="NCBI Taxonomy" id="2856"/>
    <lineage>
        <taxon>Eukaryota</taxon>
        <taxon>Sar</taxon>
        <taxon>Stramenopiles</taxon>
        <taxon>Ochrophyta</taxon>
        <taxon>Bacillariophyta</taxon>
        <taxon>Bacillariophyceae</taxon>
        <taxon>Bacillariophycidae</taxon>
        <taxon>Bacillariales</taxon>
        <taxon>Bacillariaceae</taxon>
        <taxon>Cylindrotheca</taxon>
    </lineage>
</organism>
<dbReference type="InterPro" id="IPR001313">
    <property type="entry name" value="Pumilio_RNA-bd_rpt"/>
</dbReference>
<sequence length="899" mass="100709">MASSTWESDYLNPDIDFTMDFRSSSAPPATGLLFADDEDIRGDSHYLGSSGLHNNIGRSMQKSPLDRPAEGTKLYDSYRSDRLRNLPLNRPAPRTAASDLSLSPPVDRRFLGEFRSQSAAPSLQSLGPPPGLERESDRVGTFSDSYLGSDESHMLLLGQRRAASTGVLGNKPPKSAHVRFGSVEGGGAVRPGAVRPSAKTLMDLIKEDVDSESPNSRGGYQDDYNHRNGDFREDRQQQRSQMYNQFPDGDDPYRNGDSRGYSNGDSRYPEPRNGLMSNGPGNFEDPMDHVSMRRGGPRNAYETMQPQNTRHQMAQPQAAQPQMMSRGQRMQYNDNRMQGGMDPQDNRMQNNNRIQNMQRQQTHDGIRQNNPYVQHVNMPGSQYEQQQQMYGSQMQSRVHPQVVPPGHTIFINPNSQPYGYMQYPQPVMPEGQQYVNIMPMQGGGGGQVQALGGAYAFWQPDGQTGGQTLTILNPNGSHGVPLSVANIHDDRSHGPQHTPPHGRSKEKNGSKSRRGGAIVGPRARNQGISTHDSLLAEFKSRKSHRDWTIREITGHVVDFCQDQNGSRFIQQRIEIGDLGEKEIVLQEVLPAVRVLRNDVFGNYVVQKLLDFGTPTMLAELYSTFQGEVLELSLQMYGCRVVQKALETLDEPSLLNLLPEFHNNVLSSIHDQNGNHVIQKWIQVVSQLSKGALANGDGETAAFFNEQIDFIVDDVLRNVASLSCHPYGCRVFQRILEHCVEPDKSRALDEIMECHRTLLDDQYGNYVIQHVLQYGRHGDREQILHFVLENGLLFLSRQKFASNVVEKLLKYGTDSQRKAVVREMLKIVAETTGGMSPNDVGCSVVLLMVRDAYANYVVQTTLDVISESQEKVQLLEELRSHSDELKSYTFAKHIVMKLEA</sequence>
<name>A0AAD2G3J8_9STRA</name>
<dbReference type="PROSITE" id="PS50302">
    <property type="entry name" value="PUM"/>
    <property type="match status" value="8"/>
</dbReference>
<feature type="region of interest" description="Disordered" evidence="3">
    <location>
        <begin position="45"/>
        <end position="72"/>
    </location>
</feature>